<dbReference type="EMBL" id="JAAMPC010000001">
    <property type="protein sequence ID" value="KAG2330242.1"/>
    <property type="molecule type" value="Genomic_DNA"/>
</dbReference>
<evidence type="ECO:0000259" key="2">
    <source>
        <dbReference type="Pfam" id="PF14392"/>
    </source>
</evidence>
<reference evidence="3 4" key="1">
    <citation type="submission" date="2020-02" db="EMBL/GenBank/DDBJ databases">
        <authorList>
            <person name="Ma Q."/>
            <person name="Huang Y."/>
            <person name="Song X."/>
            <person name="Pei D."/>
        </authorList>
    </citation>
    <scope>NUCLEOTIDE SEQUENCE [LARGE SCALE GENOMIC DNA]</scope>
    <source>
        <strain evidence="3">Sxm20200214</strain>
        <tissue evidence="3">Leaf</tissue>
    </source>
</reference>
<gene>
    <name evidence="3" type="ORF">Bca52824_001422</name>
</gene>
<feature type="compositionally biased region" description="Basic and acidic residues" evidence="1">
    <location>
        <begin position="248"/>
        <end position="260"/>
    </location>
</feature>
<organism evidence="3 4">
    <name type="scientific">Brassica carinata</name>
    <name type="common">Ethiopian mustard</name>
    <name type="synonym">Abyssinian cabbage</name>
    <dbReference type="NCBI Taxonomy" id="52824"/>
    <lineage>
        <taxon>Eukaryota</taxon>
        <taxon>Viridiplantae</taxon>
        <taxon>Streptophyta</taxon>
        <taxon>Embryophyta</taxon>
        <taxon>Tracheophyta</taxon>
        <taxon>Spermatophyta</taxon>
        <taxon>Magnoliopsida</taxon>
        <taxon>eudicotyledons</taxon>
        <taxon>Gunneridae</taxon>
        <taxon>Pentapetalae</taxon>
        <taxon>rosids</taxon>
        <taxon>malvids</taxon>
        <taxon>Brassicales</taxon>
        <taxon>Brassicaceae</taxon>
        <taxon>Brassiceae</taxon>
        <taxon>Brassica</taxon>
    </lineage>
</organism>
<accession>A0A8X7WJ32</accession>
<evidence type="ECO:0000256" key="1">
    <source>
        <dbReference type="SAM" id="MobiDB-lite"/>
    </source>
</evidence>
<proteinExistence type="predicted"/>
<evidence type="ECO:0000313" key="3">
    <source>
        <dbReference type="EMBL" id="KAG2330242.1"/>
    </source>
</evidence>
<dbReference type="Proteomes" id="UP000886595">
    <property type="component" value="Unassembled WGS sequence"/>
</dbReference>
<feature type="domain" description="Zinc knuckle CX2CX4HX4C" evidence="2">
    <location>
        <begin position="69"/>
        <end position="106"/>
    </location>
</feature>
<keyword evidence="4" id="KW-1185">Reference proteome</keyword>
<dbReference type="OrthoDB" id="1750606at2759"/>
<dbReference type="InterPro" id="IPR025836">
    <property type="entry name" value="Zn_knuckle_CX2CX4HX4C"/>
</dbReference>
<feature type="region of interest" description="Disordered" evidence="1">
    <location>
        <begin position="236"/>
        <end position="270"/>
    </location>
</feature>
<evidence type="ECO:0000313" key="4">
    <source>
        <dbReference type="Proteomes" id="UP000886595"/>
    </source>
</evidence>
<sequence>MLVLQRWTPLIDMEMLNFIPFWIQIRVYRSNTYRQVNVHVARVLGECIQMDYNEEVGNRLEFVRMNWNVNNSLCFQRNFQFSPDINSLLQFQYERLRGFCKTCGMLMIPDLSVPNQGVIIEEVNEEDNEEDEAAGNAVEGRNVEAEAEPVDPEQEKYERNIQIMEEEADDEQLWNGDGMHTMYSSDVNREEMYNPLYPNGQSFPMDDADDPGLNGKAWLASANGNTVKLCLREKGKTSGTSQVKRKRGSETEQCEQRNEDVDTINDPNKVRGTVGSEQPLAPCGQPAGTVEAWAQTQRLDT</sequence>
<protein>
    <recommendedName>
        <fullName evidence="2">Zinc knuckle CX2CX4HX4C domain-containing protein</fullName>
    </recommendedName>
</protein>
<name>A0A8X7WJ32_BRACI</name>
<dbReference type="AlphaFoldDB" id="A0A8X7WJ32"/>
<dbReference type="Pfam" id="PF14392">
    <property type="entry name" value="zf-CCHC_4"/>
    <property type="match status" value="1"/>
</dbReference>
<comment type="caution">
    <text evidence="3">The sequence shown here is derived from an EMBL/GenBank/DDBJ whole genome shotgun (WGS) entry which is preliminary data.</text>
</comment>